<dbReference type="SUPFAM" id="SSF54427">
    <property type="entry name" value="NTF2-like"/>
    <property type="match status" value="1"/>
</dbReference>
<dbReference type="Pfam" id="PF12680">
    <property type="entry name" value="SnoaL_2"/>
    <property type="match status" value="1"/>
</dbReference>
<evidence type="ECO:0000313" key="2">
    <source>
        <dbReference type="EMBL" id="MDI6104621.1"/>
    </source>
</evidence>
<sequence>MTDTRSVATRYVDALNAGDFATVASMFADDIVWHQPGGNRISGTYRGGAAVGGLLGSTMTLSEGTFKLAVTGAPMVNGDVCAFPVHFSAKRAGAEMSMDGVDVLRVEGEKIAEVWLFSSVQEDEDAFWGVG</sequence>
<dbReference type="InterPro" id="IPR037401">
    <property type="entry name" value="SnoaL-like"/>
</dbReference>
<proteinExistence type="predicted"/>
<reference evidence="2 3" key="1">
    <citation type="submission" date="2023-05" db="EMBL/GenBank/DDBJ databases">
        <title>Actinoplanes sp. NEAU-A12 genome sequencing.</title>
        <authorList>
            <person name="Wang Z.-S."/>
        </authorList>
    </citation>
    <scope>NUCLEOTIDE SEQUENCE [LARGE SCALE GENOMIC DNA]</scope>
    <source>
        <strain evidence="2 3">NEAU-A12</strain>
    </source>
</reference>
<organism evidence="2 3">
    <name type="scientific">Actinoplanes sandaracinus</name>
    <dbReference type="NCBI Taxonomy" id="3045177"/>
    <lineage>
        <taxon>Bacteria</taxon>
        <taxon>Bacillati</taxon>
        <taxon>Actinomycetota</taxon>
        <taxon>Actinomycetes</taxon>
        <taxon>Micromonosporales</taxon>
        <taxon>Micromonosporaceae</taxon>
        <taxon>Actinoplanes</taxon>
    </lineage>
</organism>
<dbReference type="Proteomes" id="UP001241758">
    <property type="component" value="Unassembled WGS sequence"/>
</dbReference>
<protein>
    <submittedName>
        <fullName evidence="2">Nuclear transport factor 2 family protein</fullName>
    </submittedName>
</protein>
<gene>
    <name evidence="2" type="ORF">QLQ12_39125</name>
</gene>
<feature type="domain" description="SnoaL-like" evidence="1">
    <location>
        <begin position="9"/>
        <end position="114"/>
    </location>
</feature>
<keyword evidence="3" id="KW-1185">Reference proteome</keyword>
<dbReference type="InterPro" id="IPR032710">
    <property type="entry name" value="NTF2-like_dom_sf"/>
</dbReference>
<dbReference type="Gene3D" id="3.10.450.50">
    <property type="match status" value="1"/>
</dbReference>
<comment type="caution">
    <text evidence="2">The sequence shown here is derived from an EMBL/GenBank/DDBJ whole genome shotgun (WGS) entry which is preliminary data.</text>
</comment>
<dbReference type="RefSeq" id="WP_282766020.1">
    <property type="nucleotide sequence ID" value="NZ_JASCTH010000035.1"/>
</dbReference>
<name>A0ABT6WXZ8_9ACTN</name>
<evidence type="ECO:0000313" key="3">
    <source>
        <dbReference type="Proteomes" id="UP001241758"/>
    </source>
</evidence>
<accession>A0ABT6WXZ8</accession>
<dbReference type="EMBL" id="JASCTH010000035">
    <property type="protein sequence ID" value="MDI6104621.1"/>
    <property type="molecule type" value="Genomic_DNA"/>
</dbReference>
<evidence type="ECO:0000259" key="1">
    <source>
        <dbReference type="Pfam" id="PF12680"/>
    </source>
</evidence>